<keyword evidence="6" id="KW-1185">Reference proteome</keyword>
<dbReference type="Proteomes" id="UP000297725">
    <property type="component" value="Unassembled WGS sequence"/>
</dbReference>
<accession>A0AAJ5JLX0</accession>
<name>A0AAJ5JLX0_9ENTE</name>
<evidence type="ECO:0000313" key="4">
    <source>
        <dbReference type="EMBL" id="QCA29438.1"/>
    </source>
</evidence>
<dbReference type="Pfam" id="PF13731">
    <property type="entry name" value="WxL"/>
    <property type="match status" value="1"/>
</dbReference>
<evidence type="ECO:0000313" key="7">
    <source>
        <dbReference type="Proteomes" id="UP000297725"/>
    </source>
</evidence>
<feature type="signal peptide" evidence="2">
    <location>
        <begin position="1"/>
        <end position="25"/>
    </location>
</feature>
<evidence type="ECO:0000313" key="6">
    <source>
        <dbReference type="Proteomes" id="UP000296883"/>
    </source>
</evidence>
<reference evidence="4 6" key="2">
    <citation type="journal article" date="2020" name="Int. J. Syst. Evol. Microbiol.">
        <title>Vagococcus xieshaowenii sp. nov., isolated from snow finch (Montifringilla taczanowskii) cloacal content.</title>
        <authorList>
            <person name="Ge Y."/>
            <person name="Yang J."/>
            <person name="Lai X.H."/>
            <person name="Zhang G."/>
            <person name="Jin D."/>
            <person name="Lu S."/>
            <person name="Wang B."/>
            <person name="Huang Y."/>
            <person name="Huang Y."/>
            <person name="Ren Z."/>
            <person name="Zhang X."/>
            <person name="Xu J."/>
        </authorList>
    </citation>
    <scope>NUCLEOTIDE SEQUENCE [LARGE SCALE GENOMIC DNA]</scope>
    <source>
        <strain evidence="4">Personal::cf-49</strain>
        <strain evidence="6">personal::cf-49</strain>
    </source>
</reference>
<dbReference type="InterPro" id="IPR027994">
    <property type="entry name" value="WxL_dom"/>
</dbReference>
<protein>
    <submittedName>
        <fullName evidence="5">WxL domain-containing protein</fullName>
    </submittedName>
</protein>
<gene>
    <name evidence="5" type="ORF">E4031_05030</name>
    <name evidence="4" type="ORF">E4Z98_08955</name>
</gene>
<feature type="compositionally biased region" description="Basic and acidic residues" evidence="1">
    <location>
        <begin position="67"/>
        <end position="76"/>
    </location>
</feature>
<dbReference type="Proteomes" id="UP000296883">
    <property type="component" value="Chromosome"/>
</dbReference>
<evidence type="ECO:0000313" key="5">
    <source>
        <dbReference type="EMBL" id="TFZ41558.1"/>
    </source>
</evidence>
<organism evidence="5 7">
    <name type="scientific">Vagococcus xieshaowenii</name>
    <dbReference type="NCBI Taxonomy" id="2562451"/>
    <lineage>
        <taxon>Bacteria</taxon>
        <taxon>Bacillati</taxon>
        <taxon>Bacillota</taxon>
        <taxon>Bacilli</taxon>
        <taxon>Lactobacillales</taxon>
        <taxon>Enterococcaceae</taxon>
        <taxon>Vagococcus</taxon>
    </lineage>
</organism>
<dbReference type="EMBL" id="CP038865">
    <property type="protein sequence ID" value="QCA29438.1"/>
    <property type="molecule type" value="Genomic_DNA"/>
</dbReference>
<dbReference type="EMBL" id="SRHU01000019">
    <property type="protein sequence ID" value="TFZ41558.1"/>
    <property type="molecule type" value="Genomic_DNA"/>
</dbReference>
<evidence type="ECO:0000256" key="1">
    <source>
        <dbReference type="SAM" id="MobiDB-lite"/>
    </source>
</evidence>
<feature type="region of interest" description="Disordered" evidence="1">
    <location>
        <begin position="27"/>
        <end position="84"/>
    </location>
</feature>
<reference evidence="5 7" key="1">
    <citation type="submission" date="2019-03" db="EMBL/GenBank/DDBJ databases">
        <title>Vagococcus sp. was isolated fron gut of Carduelis flavirostris.</title>
        <authorList>
            <person name="Ge Y."/>
        </authorList>
    </citation>
    <scope>NUCLEOTIDE SEQUENCE [LARGE SCALE GENOMIC DNA]</scope>
    <source>
        <strain evidence="5 7">CF-210</strain>
    </source>
</reference>
<proteinExistence type="predicted"/>
<sequence>MMKKMIGVALMSTMVLGSLSTTSLAEENEGGTLSRDDNAVNFISGDGPIAPTDPTDPDPDIPVQPMDPEHPGEPDKPTPTSGPLSIDYASKLYFGMNKISTKTANYKAIAQHITLKNAEEGEPTEKDVPSYVQITDQRGSLSGWNLSVTQTDKFKDVSGAPLENAQISISDANIQTKAEDKEGLTYVGSFALTVGKSQPLMSAAEGHGAGTFVYSMGNEESLVSEKDYNKMDENGMPLEGDAIKNKSILLNVPANAKIKATCYTTNLNWVLGNTPANAL</sequence>
<feature type="domain" description="WxL" evidence="3">
    <location>
        <begin position="37"/>
        <end position="275"/>
    </location>
</feature>
<evidence type="ECO:0000259" key="3">
    <source>
        <dbReference type="Pfam" id="PF13731"/>
    </source>
</evidence>
<feature type="chain" id="PRO_5042505696" evidence="2">
    <location>
        <begin position="26"/>
        <end position="279"/>
    </location>
</feature>
<evidence type="ECO:0000256" key="2">
    <source>
        <dbReference type="SAM" id="SignalP"/>
    </source>
</evidence>
<dbReference type="AlphaFoldDB" id="A0AAJ5JLX0"/>
<keyword evidence="2" id="KW-0732">Signal</keyword>